<dbReference type="EMBL" id="MCBA01000023">
    <property type="protein sequence ID" value="RGP90978.1"/>
    <property type="molecule type" value="Genomic_DNA"/>
</dbReference>
<gene>
    <name evidence="2" type="ORF">BC353_18915</name>
</gene>
<comment type="caution">
    <text evidence="2">The sequence shown here is derived from an EMBL/GenBank/DDBJ whole genome shotgun (WGS) entry which is preliminary data.</text>
</comment>
<protein>
    <submittedName>
        <fullName evidence="2">Uncharacterized protein</fullName>
    </submittedName>
</protein>
<organism evidence="2 3">
    <name type="scientific">Vibrio cholerae</name>
    <dbReference type="NCBI Taxonomy" id="666"/>
    <lineage>
        <taxon>Bacteria</taxon>
        <taxon>Pseudomonadati</taxon>
        <taxon>Pseudomonadota</taxon>
        <taxon>Gammaproteobacteria</taxon>
        <taxon>Vibrionales</taxon>
        <taxon>Vibrionaceae</taxon>
        <taxon>Vibrio</taxon>
    </lineage>
</organism>
<reference evidence="2 3" key="1">
    <citation type="journal article" date="2017" name="Emerg. Infect. Dis.">
        <title>Carbapenemase VCC-1-Producing Vibrio cholerae in Coastal Waters of Germany.</title>
        <authorList>
            <person name="Hammerl J.A."/>
            <person name="Jackel C."/>
            <person name="Bortolaia V."/>
            <person name="Schwartz K."/>
            <person name="Bier N."/>
            <person name="Hendriksen R.S."/>
            <person name="Guerra B."/>
            <person name="Strauch E."/>
        </authorList>
    </citation>
    <scope>NUCLEOTIDE SEQUENCE [LARGE SCALE GENOMIC DNA]</scope>
    <source>
        <strain evidence="2 3">VN-2825</strain>
    </source>
</reference>
<evidence type="ECO:0000313" key="2">
    <source>
        <dbReference type="EMBL" id="RGP90978.1"/>
    </source>
</evidence>
<dbReference type="AlphaFoldDB" id="A0A395U0U8"/>
<keyword evidence="1" id="KW-0732">Signal</keyword>
<accession>A0A395U0U8</accession>
<proteinExistence type="predicted"/>
<name>A0A395U0U8_VIBCL</name>
<feature type="signal peptide" evidence="1">
    <location>
        <begin position="1"/>
        <end position="21"/>
    </location>
</feature>
<dbReference type="Proteomes" id="UP000266701">
    <property type="component" value="Unassembled WGS sequence"/>
</dbReference>
<sequence>MKTFIITSAIFIQSLSFSAFAFDASLIGARTLIIKGIDSQNELFTVTDNVGTFRDSQEAIKAVAVFHLPMSLTGEVDVCSRQTCKKIALPFQFGGGVTTRNSLQNLH</sequence>
<evidence type="ECO:0000313" key="3">
    <source>
        <dbReference type="Proteomes" id="UP000266701"/>
    </source>
</evidence>
<feature type="chain" id="PRO_5030071441" evidence="1">
    <location>
        <begin position="22"/>
        <end position="107"/>
    </location>
</feature>
<evidence type="ECO:0000256" key="1">
    <source>
        <dbReference type="SAM" id="SignalP"/>
    </source>
</evidence>